<dbReference type="PROSITE" id="PS50043">
    <property type="entry name" value="HTH_LUXR_2"/>
    <property type="match status" value="1"/>
</dbReference>
<dbReference type="GO" id="GO:0003677">
    <property type="term" value="F:DNA binding"/>
    <property type="evidence" value="ECO:0007669"/>
    <property type="project" value="UniProtKB-KW"/>
</dbReference>
<dbReference type="PANTHER" id="PTHR44688">
    <property type="entry name" value="DNA-BINDING TRANSCRIPTIONAL ACTIVATOR DEVR_DOSR"/>
    <property type="match status" value="1"/>
</dbReference>
<dbReference type="InterPro" id="IPR058245">
    <property type="entry name" value="NreC/VraR/RcsB-like_REC"/>
</dbReference>
<dbReference type="GO" id="GO:0006355">
    <property type="term" value="P:regulation of DNA-templated transcription"/>
    <property type="evidence" value="ECO:0007669"/>
    <property type="project" value="InterPro"/>
</dbReference>
<evidence type="ECO:0000259" key="6">
    <source>
        <dbReference type="PROSITE" id="PS50043"/>
    </source>
</evidence>
<organism evidence="8">
    <name type="scientific">Cupriavidus necator</name>
    <name type="common">Alcaligenes eutrophus</name>
    <name type="synonym">Ralstonia eutropha</name>
    <dbReference type="NCBI Taxonomy" id="106590"/>
    <lineage>
        <taxon>Bacteria</taxon>
        <taxon>Pseudomonadati</taxon>
        <taxon>Pseudomonadota</taxon>
        <taxon>Betaproteobacteria</taxon>
        <taxon>Burkholderiales</taxon>
        <taxon>Burkholderiaceae</taxon>
        <taxon>Cupriavidus</taxon>
    </lineage>
</organism>
<feature type="modified residue" description="4-aspartylphosphate" evidence="5">
    <location>
        <position position="54"/>
    </location>
</feature>
<proteinExistence type="predicted"/>
<dbReference type="InterPro" id="IPR001789">
    <property type="entry name" value="Sig_transdc_resp-reg_receiver"/>
</dbReference>
<feature type="domain" description="HTH luxR-type" evidence="6">
    <location>
        <begin position="140"/>
        <end position="205"/>
    </location>
</feature>
<keyword evidence="4" id="KW-0804">Transcription</keyword>
<keyword evidence="1 5" id="KW-0597">Phosphoprotein</keyword>
<dbReference type="SUPFAM" id="SSF52172">
    <property type="entry name" value="CheY-like"/>
    <property type="match status" value="1"/>
</dbReference>
<sequence>MHLALIVDEPSRFRTTLSAELCAELGAGEVLETDGMREALRLVREYQPGLVLVDVECFGNPGIDFVRHVSATLPAVPLLVLSDSDATRVSVRALRAGAHGFVVKQRGLAEVMQAVRGVLSGYLVFPMHTLETVRQIGEQRESGFARLSNREITILQYLARGHSNKSIAAQLLISSKTVSTHKANIMAKLNVGSLVEMVDYARRHQLVW</sequence>
<dbReference type="SUPFAM" id="SSF46894">
    <property type="entry name" value="C-terminal effector domain of the bipartite response regulators"/>
    <property type="match status" value="1"/>
</dbReference>
<evidence type="ECO:0000256" key="4">
    <source>
        <dbReference type="ARBA" id="ARBA00023163"/>
    </source>
</evidence>
<dbReference type="Pfam" id="PF00072">
    <property type="entry name" value="Response_reg"/>
    <property type="match status" value="1"/>
</dbReference>
<evidence type="ECO:0000256" key="5">
    <source>
        <dbReference type="PROSITE-ProRule" id="PRU00169"/>
    </source>
</evidence>
<dbReference type="Gene3D" id="3.40.50.2300">
    <property type="match status" value="1"/>
</dbReference>
<dbReference type="CDD" id="cd17535">
    <property type="entry name" value="REC_NarL-like"/>
    <property type="match status" value="1"/>
</dbReference>
<dbReference type="InterPro" id="IPR011006">
    <property type="entry name" value="CheY-like_superfamily"/>
</dbReference>
<dbReference type="PANTHER" id="PTHR44688:SF16">
    <property type="entry name" value="DNA-BINDING TRANSCRIPTIONAL ACTIVATOR DEVR_DOSR"/>
    <property type="match status" value="1"/>
</dbReference>
<dbReference type="PROSITE" id="PS50110">
    <property type="entry name" value="RESPONSE_REGULATORY"/>
    <property type="match status" value="1"/>
</dbReference>
<name>A0A1K0JLA2_CUPNE</name>
<feature type="domain" description="Response regulatory" evidence="7">
    <location>
        <begin position="3"/>
        <end position="119"/>
    </location>
</feature>
<dbReference type="RefSeq" id="WP_340530280.1">
    <property type="nucleotide sequence ID" value="NZ_FMSH01000506.1"/>
</dbReference>
<evidence type="ECO:0000259" key="7">
    <source>
        <dbReference type="PROSITE" id="PS50110"/>
    </source>
</evidence>
<evidence type="ECO:0000256" key="3">
    <source>
        <dbReference type="ARBA" id="ARBA00023125"/>
    </source>
</evidence>
<dbReference type="GO" id="GO:0000160">
    <property type="term" value="P:phosphorelay signal transduction system"/>
    <property type="evidence" value="ECO:0007669"/>
    <property type="project" value="InterPro"/>
</dbReference>
<accession>A0A1K0JLA2</accession>
<evidence type="ECO:0000256" key="1">
    <source>
        <dbReference type="ARBA" id="ARBA00022553"/>
    </source>
</evidence>
<keyword evidence="2" id="KW-0805">Transcription regulation</keyword>
<dbReference type="EMBL" id="FMSH01000506">
    <property type="protein sequence ID" value="SCU99324.1"/>
    <property type="molecule type" value="Genomic_DNA"/>
</dbReference>
<dbReference type="PRINTS" id="PR00038">
    <property type="entry name" value="HTHLUXR"/>
</dbReference>
<dbReference type="SMART" id="SM00448">
    <property type="entry name" value="REC"/>
    <property type="match status" value="1"/>
</dbReference>
<dbReference type="InterPro" id="IPR016032">
    <property type="entry name" value="Sig_transdc_resp-reg_C-effctor"/>
</dbReference>
<dbReference type="AlphaFoldDB" id="A0A1K0JLA2"/>
<gene>
    <name evidence="8" type="ORF">CNECB9_590019</name>
</gene>
<dbReference type="PROSITE" id="PS00622">
    <property type="entry name" value="HTH_LUXR_1"/>
    <property type="match status" value="1"/>
</dbReference>
<dbReference type="SMART" id="SM00421">
    <property type="entry name" value="HTH_LUXR"/>
    <property type="match status" value="1"/>
</dbReference>
<dbReference type="Pfam" id="PF00196">
    <property type="entry name" value="GerE"/>
    <property type="match status" value="1"/>
</dbReference>
<dbReference type="InterPro" id="IPR000792">
    <property type="entry name" value="Tscrpt_reg_LuxR_C"/>
</dbReference>
<protein>
    <submittedName>
        <fullName evidence="8">Response regulator, NarL-family</fullName>
    </submittedName>
</protein>
<keyword evidence="3" id="KW-0238">DNA-binding</keyword>
<evidence type="ECO:0000256" key="2">
    <source>
        <dbReference type="ARBA" id="ARBA00023015"/>
    </source>
</evidence>
<evidence type="ECO:0000313" key="8">
    <source>
        <dbReference type="EMBL" id="SCU99324.1"/>
    </source>
</evidence>
<dbReference type="CDD" id="cd06170">
    <property type="entry name" value="LuxR_C_like"/>
    <property type="match status" value="1"/>
</dbReference>
<reference evidence="8" key="1">
    <citation type="submission" date="2016-09" db="EMBL/GenBank/DDBJ databases">
        <authorList>
            <person name="Capua I."/>
            <person name="De Benedictis P."/>
            <person name="Joannis T."/>
            <person name="Lombin L.H."/>
            <person name="Cattoli G."/>
        </authorList>
    </citation>
    <scope>NUCLEOTIDE SEQUENCE</scope>
    <source>
        <strain evidence="8">B9</strain>
    </source>
</reference>